<accession>A0A5A7QXF1</accession>
<dbReference type="EMBL" id="BKCP01008959">
    <property type="protein sequence ID" value="GER49980.1"/>
    <property type="molecule type" value="Genomic_DNA"/>
</dbReference>
<gene>
    <name evidence="2" type="ORF">STAS_27262</name>
</gene>
<dbReference type="AlphaFoldDB" id="A0A5A7QXF1"/>
<dbReference type="GO" id="GO:0016301">
    <property type="term" value="F:kinase activity"/>
    <property type="evidence" value="ECO:0007669"/>
    <property type="project" value="UniProtKB-KW"/>
</dbReference>
<sequence length="106" mass="12121">MDSIKARNLAGMGGAFECLSALMEIGDVDLKERIGVEAVKIGVEKARECIVNSIELLDGRETILSDFYNPLHDLEYYNFDYAFVVCLYFGLYLFLALLYFLFWRGN</sequence>
<evidence type="ECO:0000313" key="2">
    <source>
        <dbReference type="EMBL" id="GER49980.1"/>
    </source>
</evidence>
<organism evidence="2 3">
    <name type="scientific">Striga asiatica</name>
    <name type="common">Asiatic witchweed</name>
    <name type="synonym">Buchnera asiatica</name>
    <dbReference type="NCBI Taxonomy" id="4170"/>
    <lineage>
        <taxon>Eukaryota</taxon>
        <taxon>Viridiplantae</taxon>
        <taxon>Streptophyta</taxon>
        <taxon>Embryophyta</taxon>
        <taxon>Tracheophyta</taxon>
        <taxon>Spermatophyta</taxon>
        <taxon>Magnoliopsida</taxon>
        <taxon>eudicotyledons</taxon>
        <taxon>Gunneridae</taxon>
        <taxon>Pentapetalae</taxon>
        <taxon>asterids</taxon>
        <taxon>lamiids</taxon>
        <taxon>Lamiales</taxon>
        <taxon>Orobanchaceae</taxon>
        <taxon>Buchnereae</taxon>
        <taxon>Striga</taxon>
    </lineage>
</organism>
<keyword evidence="3" id="KW-1185">Reference proteome</keyword>
<keyword evidence="1" id="KW-0812">Transmembrane</keyword>
<dbReference type="Proteomes" id="UP000325081">
    <property type="component" value="Unassembled WGS sequence"/>
</dbReference>
<protein>
    <submittedName>
        <fullName evidence="2">Protein kinase superfamily protein</fullName>
    </submittedName>
</protein>
<reference evidence="3" key="1">
    <citation type="journal article" date="2019" name="Curr. Biol.">
        <title>Genome Sequence of Striga asiatica Provides Insight into the Evolution of Plant Parasitism.</title>
        <authorList>
            <person name="Yoshida S."/>
            <person name="Kim S."/>
            <person name="Wafula E.K."/>
            <person name="Tanskanen J."/>
            <person name="Kim Y.M."/>
            <person name="Honaas L."/>
            <person name="Yang Z."/>
            <person name="Spallek T."/>
            <person name="Conn C.E."/>
            <person name="Ichihashi Y."/>
            <person name="Cheong K."/>
            <person name="Cui S."/>
            <person name="Der J.P."/>
            <person name="Gundlach H."/>
            <person name="Jiao Y."/>
            <person name="Hori C."/>
            <person name="Ishida J.K."/>
            <person name="Kasahara H."/>
            <person name="Kiba T."/>
            <person name="Kim M.S."/>
            <person name="Koo N."/>
            <person name="Laohavisit A."/>
            <person name="Lee Y.H."/>
            <person name="Lumba S."/>
            <person name="McCourt P."/>
            <person name="Mortimer J.C."/>
            <person name="Mutuku J.M."/>
            <person name="Nomura T."/>
            <person name="Sasaki-Sekimoto Y."/>
            <person name="Seto Y."/>
            <person name="Wang Y."/>
            <person name="Wakatake T."/>
            <person name="Sakakibara H."/>
            <person name="Demura T."/>
            <person name="Yamaguchi S."/>
            <person name="Yoneyama K."/>
            <person name="Manabe R.I."/>
            <person name="Nelson D.C."/>
            <person name="Schulman A.H."/>
            <person name="Timko M.P."/>
            <person name="dePamphilis C.W."/>
            <person name="Choi D."/>
            <person name="Shirasu K."/>
        </authorList>
    </citation>
    <scope>NUCLEOTIDE SEQUENCE [LARGE SCALE GENOMIC DNA]</scope>
    <source>
        <strain evidence="3">cv. UVA1</strain>
    </source>
</reference>
<keyword evidence="1" id="KW-0472">Membrane</keyword>
<evidence type="ECO:0000256" key="1">
    <source>
        <dbReference type="SAM" id="Phobius"/>
    </source>
</evidence>
<keyword evidence="1" id="KW-1133">Transmembrane helix</keyword>
<proteinExistence type="predicted"/>
<keyword evidence="2" id="KW-0418">Kinase</keyword>
<name>A0A5A7QXF1_STRAF</name>
<evidence type="ECO:0000313" key="3">
    <source>
        <dbReference type="Proteomes" id="UP000325081"/>
    </source>
</evidence>
<comment type="caution">
    <text evidence="2">The sequence shown here is derived from an EMBL/GenBank/DDBJ whole genome shotgun (WGS) entry which is preliminary data.</text>
</comment>
<feature type="transmembrane region" description="Helical" evidence="1">
    <location>
        <begin position="81"/>
        <end position="102"/>
    </location>
</feature>
<keyword evidence="2" id="KW-0808">Transferase</keyword>